<keyword evidence="3" id="KW-1185">Reference proteome</keyword>
<protein>
    <recommendedName>
        <fullName evidence="4">Prepilin-type N-terminal cleavage/methylation domain-containing protein</fullName>
    </recommendedName>
</protein>
<feature type="transmembrane region" description="Helical" evidence="1">
    <location>
        <begin position="20"/>
        <end position="41"/>
    </location>
</feature>
<proteinExistence type="predicted"/>
<name>A0A0L0WEF3_GOTPU</name>
<dbReference type="InterPro" id="IPR045584">
    <property type="entry name" value="Pilin-like"/>
</dbReference>
<dbReference type="EMBL" id="LGSS01000001">
    <property type="protein sequence ID" value="KNF09858.1"/>
    <property type="molecule type" value="Genomic_DNA"/>
</dbReference>
<dbReference type="PROSITE" id="PS00409">
    <property type="entry name" value="PROKAR_NTER_METHYL"/>
    <property type="match status" value="1"/>
</dbReference>
<reference evidence="3" key="1">
    <citation type="submission" date="2015-07" db="EMBL/GenBank/DDBJ databases">
        <title>Draft genome sequence of the purine-degrading Gottschalkia purinilyticum DSM 1384 (formerly Clostridium purinilyticum).</title>
        <authorList>
            <person name="Poehlein A."/>
            <person name="Schiel-Bengelsdorf B."/>
            <person name="Bengelsdorf F.R."/>
            <person name="Daniel R."/>
            <person name="Duerre P."/>
        </authorList>
    </citation>
    <scope>NUCLEOTIDE SEQUENCE [LARGE SCALE GENOMIC DNA]</scope>
    <source>
        <strain evidence="3">DSM 1384</strain>
    </source>
</reference>
<sequence>MINYDNNYKKVLKNKRGFTLIEVIVVVAILGILFAIMIPNFMNIMKDSKLKADLITAANIAKITEIYSTINEDAKDENNLIEKLKKNNYVKEEDLKSQYYNRENAFEVILEKSGKVKVRYVHTGEELYPKVTLKKDNNI</sequence>
<organism evidence="2 3">
    <name type="scientific">Gottschalkia purinilytica</name>
    <name type="common">Clostridium purinilyticum</name>
    <dbReference type="NCBI Taxonomy" id="1503"/>
    <lineage>
        <taxon>Bacteria</taxon>
        <taxon>Bacillati</taxon>
        <taxon>Bacillota</taxon>
        <taxon>Tissierellia</taxon>
        <taxon>Tissierellales</taxon>
        <taxon>Gottschalkiaceae</taxon>
        <taxon>Gottschalkia</taxon>
    </lineage>
</organism>
<dbReference type="STRING" id="1503.CLPU_1c00230"/>
<dbReference type="SUPFAM" id="SSF54523">
    <property type="entry name" value="Pili subunits"/>
    <property type="match status" value="1"/>
</dbReference>
<dbReference type="AlphaFoldDB" id="A0A0L0WEF3"/>
<gene>
    <name evidence="2" type="ORF">CLPU_1c00230</name>
</gene>
<dbReference type="RefSeq" id="WP_050353605.1">
    <property type="nucleotide sequence ID" value="NZ_LGSS01000001.1"/>
</dbReference>
<keyword evidence="1" id="KW-0812">Transmembrane</keyword>
<comment type="caution">
    <text evidence="2">The sequence shown here is derived from an EMBL/GenBank/DDBJ whole genome shotgun (WGS) entry which is preliminary data.</text>
</comment>
<accession>A0A0L0WEF3</accession>
<dbReference type="Proteomes" id="UP000037267">
    <property type="component" value="Unassembled WGS sequence"/>
</dbReference>
<evidence type="ECO:0008006" key="4">
    <source>
        <dbReference type="Google" id="ProtNLM"/>
    </source>
</evidence>
<dbReference type="InterPro" id="IPR012902">
    <property type="entry name" value="N_methyl_site"/>
</dbReference>
<dbReference type="NCBIfam" id="TIGR02532">
    <property type="entry name" value="IV_pilin_GFxxxE"/>
    <property type="match status" value="1"/>
</dbReference>
<dbReference type="Gene3D" id="3.30.700.10">
    <property type="entry name" value="Glycoprotein, Type 4 Pilin"/>
    <property type="match status" value="1"/>
</dbReference>
<keyword evidence="1" id="KW-1133">Transmembrane helix</keyword>
<evidence type="ECO:0000256" key="1">
    <source>
        <dbReference type="SAM" id="Phobius"/>
    </source>
</evidence>
<evidence type="ECO:0000313" key="2">
    <source>
        <dbReference type="EMBL" id="KNF09858.1"/>
    </source>
</evidence>
<dbReference type="Pfam" id="PF07963">
    <property type="entry name" value="N_methyl"/>
    <property type="match status" value="1"/>
</dbReference>
<keyword evidence="1" id="KW-0472">Membrane</keyword>
<evidence type="ECO:0000313" key="3">
    <source>
        <dbReference type="Proteomes" id="UP000037267"/>
    </source>
</evidence>